<evidence type="ECO:0000313" key="3">
    <source>
        <dbReference type="Proteomes" id="UP000683417"/>
    </source>
</evidence>
<sequence length="48" mass="5497">TSRLYLSHSFATIQATRPLTHSLPYPDWSLCYVLLMVTLSGVWEILCI</sequence>
<gene>
    <name evidence="2" type="ORF">BGTH12_LOCUS6613</name>
</gene>
<keyword evidence="1" id="KW-0472">Membrane</keyword>
<keyword evidence="1" id="KW-1133">Transmembrane helix</keyword>
<protein>
    <submittedName>
        <fullName evidence="2">BgTH12-00747</fullName>
    </submittedName>
</protein>
<proteinExistence type="predicted"/>
<reference evidence="2" key="1">
    <citation type="submission" date="2020-10" db="EMBL/GenBank/DDBJ databases">
        <authorList>
            <person name="Muller C M."/>
        </authorList>
    </citation>
    <scope>NUCLEOTIDE SEQUENCE</scope>
    <source>
        <strain evidence="2">THUN-12</strain>
    </source>
</reference>
<dbReference type="AlphaFoldDB" id="A0A9W4D5L8"/>
<comment type="caution">
    <text evidence="2">The sequence shown here is derived from an EMBL/GenBank/DDBJ whole genome shotgun (WGS) entry which is preliminary data.</text>
</comment>
<feature type="non-terminal residue" evidence="2">
    <location>
        <position position="1"/>
    </location>
</feature>
<name>A0A9W4D5L8_BLUGR</name>
<feature type="transmembrane region" description="Helical" evidence="1">
    <location>
        <begin position="27"/>
        <end position="46"/>
    </location>
</feature>
<keyword evidence="1" id="KW-0812">Transmembrane</keyword>
<organism evidence="2 3">
    <name type="scientific">Blumeria graminis f. sp. triticale</name>
    <dbReference type="NCBI Taxonomy" id="1689686"/>
    <lineage>
        <taxon>Eukaryota</taxon>
        <taxon>Fungi</taxon>
        <taxon>Dikarya</taxon>
        <taxon>Ascomycota</taxon>
        <taxon>Pezizomycotina</taxon>
        <taxon>Leotiomycetes</taxon>
        <taxon>Erysiphales</taxon>
        <taxon>Erysiphaceae</taxon>
        <taxon>Blumeria</taxon>
    </lineage>
</organism>
<accession>A0A9W4D5L8</accession>
<dbReference type="EMBL" id="CAJHIT010000009">
    <property type="protein sequence ID" value="CAD6505255.1"/>
    <property type="molecule type" value="Genomic_DNA"/>
</dbReference>
<evidence type="ECO:0000256" key="1">
    <source>
        <dbReference type="SAM" id="Phobius"/>
    </source>
</evidence>
<dbReference type="Proteomes" id="UP000683417">
    <property type="component" value="Unassembled WGS sequence"/>
</dbReference>
<evidence type="ECO:0000313" key="2">
    <source>
        <dbReference type="EMBL" id="CAD6505255.1"/>
    </source>
</evidence>